<feature type="transmembrane region" description="Helical" evidence="1">
    <location>
        <begin position="24"/>
        <end position="47"/>
    </location>
</feature>
<sequence>MDFTYLYSETFENGTSLITAYNSIFFWTLSALYTILDISVFPFYLYVYKLNRERDKATAVFPIVNHFYKMIIFIYFMFFVLVSIMFYAMFIEADPYSWTAGIEVAFLFLTLAILQIVSEVNQFLLSLLAIQRFFLYFFSGSTKYVPVSEKTMSWIIKMSYGFFLLEGGVLFFQSGHGKIYFFAGFYISLNVILLISAALYVPMVISLKKLMHLTSSSELSQPQRYVLLQLVVIATVMLCKLTDAILMPLVIQISYLGCNRHNLQTLLTSKQLFVCNCSCVSRRQIHPSHDSNSRDSTPGVNV</sequence>
<evidence type="ECO:0000256" key="1">
    <source>
        <dbReference type="SAM" id="Phobius"/>
    </source>
</evidence>
<keyword evidence="1" id="KW-1133">Transmembrane helix</keyword>
<evidence type="ECO:0000313" key="2">
    <source>
        <dbReference type="EMBL" id="EFO89513.1"/>
    </source>
</evidence>
<dbReference type="PANTHER" id="PTHR31720:SF12">
    <property type="entry name" value="SERPENTINE RECEPTOR, CLASS T-RELATED"/>
    <property type="match status" value="1"/>
</dbReference>
<keyword evidence="1" id="KW-0472">Membrane</keyword>
<dbReference type="InParanoid" id="E3N8L5"/>
<keyword evidence="1" id="KW-0812">Transmembrane</keyword>
<feature type="transmembrane region" description="Helical" evidence="1">
    <location>
        <begin position="96"/>
        <end position="116"/>
    </location>
</feature>
<proteinExistence type="predicted"/>
<evidence type="ECO:0008006" key="4">
    <source>
        <dbReference type="Google" id="ProtNLM"/>
    </source>
</evidence>
<dbReference type="Pfam" id="PF10325">
    <property type="entry name" value="7TM_GPCR_Srz"/>
    <property type="match status" value="2"/>
</dbReference>
<feature type="transmembrane region" description="Helical" evidence="1">
    <location>
        <begin position="179"/>
        <end position="205"/>
    </location>
</feature>
<dbReference type="HOGENOM" id="CLU_056063_2_0_1"/>
<feature type="transmembrane region" description="Helical" evidence="1">
    <location>
        <begin position="123"/>
        <end position="139"/>
    </location>
</feature>
<feature type="transmembrane region" description="Helical" evidence="1">
    <location>
        <begin position="151"/>
        <end position="172"/>
    </location>
</feature>
<organism evidence="3">
    <name type="scientific">Caenorhabditis remanei</name>
    <name type="common">Caenorhabditis vulgaris</name>
    <dbReference type="NCBI Taxonomy" id="31234"/>
    <lineage>
        <taxon>Eukaryota</taxon>
        <taxon>Metazoa</taxon>
        <taxon>Ecdysozoa</taxon>
        <taxon>Nematoda</taxon>
        <taxon>Chromadorea</taxon>
        <taxon>Rhabditida</taxon>
        <taxon>Rhabditina</taxon>
        <taxon>Rhabditomorpha</taxon>
        <taxon>Rhabditoidea</taxon>
        <taxon>Rhabditidae</taxon>
        <taxon>Peloderinae</taxon>
        <taxon>Caenorhabditis</taxon>
    </lineage>
</organism>
<dbReference type="OrthoDB" id="5875403at2759"/>
<feature type="transmembrane region" description="Helical" evidence="1">
    <location>
        <begin position="67"/>
        <end position="90"/>
    </location>
</feature>
<name>E3N8L5_CAERE</name>
<dbReference type="PANTHER" id="PTHR31720">
    <property type="entry name" value="SERPENTINE RECEPTOR, CLASS Z-RELATED"/>
    <property type="match status" value="1"/>
</dbReference>
<evidence type="ECO:0000313" key="3">
    <source>
        <dbReference type="Proteomes" id="UP000008281"/>
    </source>
</evidence>
<keyword evidence="3" id="KW-1185">Reference proteome</keyword>
<dbReference type="AlphaFoldDB" id="E3N8L5"/>
<dbReference type="OMA" id="LHESFLM"/>
<dbReference type="InterPro" id="IPR018817">
    <property type="entry name" value="7TM_GPCR_serpentine_rcpt_Srz"/>
</dbReference>
<gene>
    <name evidence="2" type="ORF">CRE_18185</name>
</gene>
<dbReference type="EMBL" id="DS268557">
    <property type="protein sequence ID" value="EFO89513.1"/>
    <property type="molecule type" value="Genomic_DNA"/>
</dbReference>
<reference evidence="2" key="1">
    <citation type="submission" date="2007-07" db="EMBL/GenBank/DDBJ databases">
        <title>PCAP assembly of the Caenorhabditis remanei genome.</title>
        <authorList>
            <consortium name="The Caenorhabditis remanei Sequencing Consortium"/>
            <person name="Wilson R.K."/>
        </authorList>
    </citation>
    <scope>NUCLEOTIDE SEQUENCE [LARGE SCALE GENOMIC DNA]</scope>
    <source>
        <strain evidence="2">PB4641</strain>
    </source>
</reference>
<protein>
    <recommendedName>
        <fullName evidence="4">Serpentine Receptor, class Z</fullName>
    </recommendedName>
</protein>
<dbReference type="Proteomes" id="UP000008281">
    <property type="component" value="Unassembled WGS sequence"/>
</dbReference>
<accession>E3N8L5</accession>